<dbReference type="GO" id="GO:0016987">
    <property type="term" value="F:sigma factor activity"/>
    <property type="evidence" value="ECO:0007669"/>
    <property type="project" value="UniProtKB-KW"/>
</dbReference>
<dbReference type="PANTHER" id="PTHR43133">
    <property type="entry name" value="RNA POLYMERASE ECF-TYPE SIGMA FACTO"/>
    <property type="match status" value="1"/>
</dbReference>
<dbReference type="InterPro" id="IPR014284">
    <property type="entry name" value="RNA_pol_sigma-70_dom"/>
</dbReference>
<dbReference type="GO" id="GO:0003677">
    <property type="term" value="F:DNA binding"/>
    <property type="evidence" value="ECO:0007669"/>
    <property type="project" value="UniProtKB-KW"/>
</dbReference>
<dbReference type="Proteomes" id="UP000192678">
    <property type="component" value="Unassembled WGS sequence"/>
</dbReference>
<evidence type="ECO:0000313" key="7">
    <source>
        <dbReference type="Proteomes" id="UP000192678"/>
    </source>
</evidence>
<dbReference type="OrthoDB" id="795397at2"/>
<keyword evidence="4" id="KW-0238">DNA-binding</keyword>
<dbReference type="EMBL" id="FWYB01000001">
    <property type="protein sequence ID" value="SMC53992.1"/>
    <property type="molecule type" value="Genomic_DNA"/>
</dbReference>
<evidence type="ECO:0000256" key="4">
    <source>
        <dbReference type="ARBA" id="ARBA00023125"/>
    </source>
</evidence>
<keyword evidence="2" id="KW-0805">Transcription regulation</keyword>
<evidence type="ECO:0000256" key="3">
    <source>
        <dbReference type="ARBA" id="ARBA00023082"/>
    </source>
</evidence>
<dbReference type="SUPFAM" id="SSF88659">
    <property type="entry name" value="Sigma3 and sigma4 domains of RNA polymerase sigma factors"/>
    <property type="match status" value="1"/>
</dbReference>
<dbReference type="AlphaFoldDB" id="A0A1W2A0K5"/>
<dbReference type="InterPro" id="IPR013324">
    <property type="entry name" value="RNA_pol_sigma_r3/r4-like"/>
</dbReference>
<dbReference type="GO" id="GO:0006352">
    <property type="term" value="P:DNA-templated transcription initiation"/>
    <property type="evidence" value="ECO:0007669"/>
    <property type="project" value="InterPro"/>
</dbReference>
<dbReference type="SUPFAM" id="SSF88946">
    <property type="entry name" value="Sigma2 domain of RNA polymerase sigma factors"/>
    <property type="match status" value="1"/>
</dbReference>
<dbReference type="NCBIfam" id="TIGR02937">
    <property type="entry name" value="sigma70-ECF"/>
    <property type="match status" value="1"/>
</dbReference>
<evidence type="ECO:0000256" key="5">
    <source>
        <dbReference type="ARBA" id="ARBA00023163"/>
    </source>
</evidence>
<dbReference type="Gene3D" id="1.10.1740.10">
    <property type="match status" value="1"/>
</dbReference>
<gene>
    <name evidence="6" type="ORF">SAMN04488101_101205</name>
</gene>
<dbReference type="InterPro" id="IPR039425">
    <property type="entry name" value="RNA_pol_sigma-70-like"/>
</dbReference>
<dbReference type="PANTHER" id="PTHR43133:SF8">
    <property type="entry name" value="RNA POLYMERASE SIGMA FACTOR HI_1459-RELATED"/>
    <property type="match status" value="1"/>
</dbReference>
<sequence length="218" mass="25668">MEVKYLSIIEKFKTDAKAGLSALFEAYGRHLFQFTVTKWSLDEDEAYDVLYKTLETVCKVIDRYEFSSETHFQNWLLKIHKNNILQFIRAKKSKEQIVLNYNDWITEVAGFEEDAFDVGDYEPIIQKLNQINPYEEVPLNSQLFLALQKALLIVSDMERELLLLKMNNYSYEEIARMLGIENKQLKVKFIRAKAKVEKKTLEILKEINHEATRNNTTV</sequence>
<dbReference type="InterPro" id="IPR013325">
    <property type="entry name" value="RNA_pol_sigma_r2"/>
</dbReference>
<evidence type="ECO:0000256" key="2">
    <source>
        <dbReference type="ARBA" id="ARBA00023015"/>
    </source>
</evidence>
<keyword evidence="3" id="KW-0731">Sigma factor</keyword>
<evidence type="ECO:0000256" key="1">
    <source>
        <dbReference type="ARBA" id="ARBA00010641"/>
    </source>
</evidence>
<accession>A0A1W2A0K5</accession>
<dbReference type="InterPro" id="IPR036388">
    <property type="entry name" value="WH-like_DNA-bd_sf"/>
</dbReference>
<proteinExistence type="inferred from homology"/>
<dbReference type="RefSeq" id="WP_084286800.1">
    <property type="nucleotide sequence ID" value="NZ_FWYB01000001.1"/>
</dbReference>
<protein>
    <submittedName>
        <fullName evidence="6">RNA polymerase sigma-70 factor, ECF subfamily</fullName>
    </submittedName>
</protein>
<dbReference type="STRING" id="475255.SAMN04488101_101205"/>
<comment type="similarity">
    <text evidence="1">Belongs to the sigma-70 factor family. ECF subfamily.</text>
</comment>
<keyword evidence="5" id="KW-0804">Transcription</keyword>
<name>A0A1W2A0K5_9SPHI</name>
<keyword evidence="7" id="KW-1185">Reference proteome</keyword>
<evidence type="ECO:0000313" key="6">
    <source>
        <dbReference type="EMBL" id="SMC53992.1"/>
    </source>
</evidence>
<reference evidence="6 7" key="1">
    <citation type="submission" date="2017-04" db="EMBL/GenBank/DDBJ databases">
        <authorList>
            <person name="Afonso C.L."/>
            <person name="Miller P.J."/>
            <person name="Scott M.A."/>
            <person name="Spackman E."/>
            <person name="Goraichik I."/>
            <person name="Dimitrov K.M."/>
            <person name="Suarez D.L."/>
            <person name="Swayne D.E."/>
        </authorList>
    </citation>
    <scope>NUCLEOTIDE SEQUENCE [LARGE SCALE GENOMIC DNA]</scope>
    <source>
        <strain evidence="6 7">DSM 19625</strain>
    </source>
</reference>
<dbReference type="Gene3D" id="1.10.10.10">
    <property type="entry name" value="Winged helix-like DNA-binding domain superfamily/Winged helix DNA-binding domain"/>
    <property type="match status" value="1"/>
</dbReference>
<organism evidence="6 7">
    <name type="scientific">Pedobacter nyackensis</name>
    <dbReference type="NCBI Taxonomy" id="475255"/>
    <lineage>
        <taxon>Bacteria</taxon>
        <taxon>Pseudomonadati</taxon>
        <taxon>Bacteroidota</taxon>
        <taxon>Sphingobacteriia</taxon>
        <taxon>Sphingobacteriales</taxon>
        <taxon>Sphingobacteriaceae</taxon>
        <taxon>Pedobacter</taxon>
    </lineage>
</organism>